<feature type="compositionally biased region" description="Basic and acidic residues" evidence="1">
    <location>
        <begin position="307"/>
        <end position="318"/>
    </location>
</feature>
<comment type="caution">
    <text evidence="2">The sequence shown here is derived from an EMBL/GenBank/DDBJ whole genome shotgun (WGS) entry which is preliminary data.</text>
</comment>
<feature type="region of interest" description="Disordered" evidence="1">
    <location>
        <begin position="148"/>
        <end position="207"/>
    </location>
</feature>
<dbReference type="AlphaFoldDB" id="A0AAV8QGP7"/>
<feature type="compositionally biased region" description="Basic and acidic residues" evidence="1">
    <location>
        <begin position="459"/>
        <end position="475"/>
    </location>
</feature>
<protein>
    <recommendedName>
        <fullName evidence="4">TPX2 C-terminal domain-containing protein</fullName>
    </recommendedName>
</protein>
<dbReference type="EMBL" id="JAQQAF010000006">
    <property type="protein sequence ID" value="KAJ8475848.1"/>
    <property type="molecule type" value="Genomic_DNA"/>
</dbReference>
<feature type="region of interest" description="Disordered" evidence="1">
    <location>
        <begin position="493"/>
        <end position="516"/>
    </location>
</feature>
<reference evidence="2 3" key="1">
    <citation type="submission" date="2022-12" db="EMBL/GenBank/DDBJ databases">
        <title>Chromosome-scale assembly of the Ensete ventricosum genome.</title>
        <authorList>
            <person name="Dussert Y."/>
            <person name="Stocks J."/>
            <person name="Wendawek A."/>
            <person name="Woldeyes F."/>
            <person name="Nichols R.A."/>
            <person name="Borrell J.S."/>
        </authorList>
    </citation>
    <scope>NUCLEOTIDE SEQUENCE [LARGE SCALE GENOMIC DNA]</scope>
    <source>
        <strain evidence="3">cv. Maze</strain>
        <tissue evidence="2">Seeds</tissue>
    </source>
</reference>
<dbReference type="PANTHER" id="PTHR47067:SF7">
    <property type="entry name" value="TPX2 (TARGETING PROTEIN FOR XKLP2) PROTEIN FAMILY"/>
    <property type="match status" value="1"/>
</dbReference>
<evidence type="ECO:0000313" key="3">
    <source>
        <dbReference type="Proteomes" id="UP001222027"/>
    </source>
</evidence>
<organism evidence="2 3">
    <name type="scientific">Ensete ventricosum</name>
    <name type="common">Abyssinian banana</name>
    <name type="synonym">Musa ensete</name>
    <dbReference type="NCBI Taxonomy" id="4639"/>
    <lineage>
        <taxon>Eukaryota</taxon>
        <taxon>Viridiplantae</taxon>
        <taxon>Streptophyta</taxon>
        <taxon>Embryophyta</taxon>
        <taxon>Tracheophyta</taxon>
        <taxon>Spermatophyta</taxon>
        <taxon>Magnoliopsida</taxon>
        <taxon>Liliopsida</taxon>
        <taxon>Zingiberales</taxon>
        <taxon>Musaceae</taxon>
        <taxon>Ensete</taxon>
    </lineage>
</organism>
<gene>
    <name evidence="2" type="ORF">OPV22_019575</name>
</gene>
<feature type="compositionally biased region" description="Low complexity" evidence="1">
    <location>
        <begin position="262"/>
        <end position="272"/>
    </location>
</feature>
<feature type="compositionally biased region" description="Basic and acidic residues" evidence="1">
    <location>
        <begin position="158"/>
        <end position="170"/>
    </location>
</feature>
<evidence type="ECO:0000256" key="1">
    <source>
        <dbReference type="SAM" id="MobiDB-lite"/>
    </source>
</evidence>
<dbReference type="InterPro" id="IPR044216">
    <property type="entry name" value="WDL7"/>
</dbReference>
<name>A0AAV8QGP7_ENSVE</name>
<feature type="compositionally biased region" description="Basic and acidic residues" evidence="1">
    <location>
        <begin position="177"/>
        <end position="201"/>
    </location>
</feature>
<keyword evidence="3" id="KW-1185">Reference proteome</keyword>
<accession>A0AAV8QGP7</accession>
<evidence type="ECO:0000313" key="2">
    <source>
        <dbReference type="EMBL" id="KAJ8475848.1"/>
    </source>
</evidence>
<evidence type="ECO:0008006" key="4">
    <source>
        <dbReference type="Google" id="ProtNLM"/>
    </source>
</evidence>
<feature type="region of interest" description="Disordered" evidence="1">
    <location>
        <begin position="262"/>
        <end position="323"/>
    </location>
</feature>
<feature type="region of interest" description="Disordered" evidence="1">
    <location>
        <begin position="452"/>
        <end position="476"/>
    </location>
</feature>
<proteinExistence type="predicted"/>
<dbReference type="Proteomes" id="UP001222027">
    <property type="component" value="Unassembled WGS sequence"/>
</dbReference>
<sequence>MGSHQAQEKHVAALGGSISFGRFLSESLDWGKWSSFHHNRYLEEVERYSVPGGVARKKAYFEAHYKRVAAKKEAANAANKSFPERQTDVAGFVESEKKSNRTVDQGACLSRAGIGFDLCEVAEAEKGNAIEEDKIHIGSSLQLEATDVAVEEGEQAESEEKSNHKVDNSRKGTSFDLCDKSNEPQVAEAEKGNAIEGDEIHIGSSLQLEPTDVAVEDIENKNKSSGFELSEIWTSEKKPLKESLVINMDNIDSAEKKYSVTVSRSSVSHKSSGLPPSPASRIPFSPSRPVSSLRCPKENITTPSSNRKYDSISKENKKSVPTFPKSLHMSVNLTRFQNGGGANPKAKMSPVHEKVKETKATVNSAKPSPDLSCHHRTPYKVSLDGAPRVNSVIIQSEKKRNSNDTGSRACRETASFSLTTRAGGIIELKKEKSFESKKMHQSYHFKARSLPEFYQNAEPNKKEKTEKTAESEQNKLQHAHCFKARPLPEFYHNINPTKSGVKISSEKPHSRACRDH</sequence>
<dbReference type="PANTHER" id="PTHR47067">
    <property type="entry name" value="TPX2 (TARGETING PROTEIN FOR XKLP2) PROTEIN FAMILY-RELATED"/>
    <property type="match status" value="1"/>
</dbReference>
<feature type="compositionally biased region" description="Basic and acidic residues" evidence="1">
    <location>
        <begin position="504"/>
        <end position="516"/>
    </location>
</feature>